<protein>
    <submittedName>
        <fullName evidence="2">AgrC protein</fullName>
    </submittedName>
</protein>
<dbReference type="STRING" id="1229783.C273_09362"/>
<sequence>MLVIIVIITINVARELKYRHYKEELETYYKYTLKIESVNNDMRKFRHDYINILATLSDFIREDDMEGLRDYFNNHISPLQDSFQQKNFKLNGVENLQVRGIKGLLTTKVLQAQEKDIQISVEVADPIDYINMNMVDLSRILGIIMDNAIEASEQIKKPIIQIAFIKTDSSIIIIVMNKCSSDTPRVHQLFKKDFSTKGKNRGVGLYTLKEITDSTSNVLLDTTIEGQYFIQKLDILNEDV</sequence>
<dbReference type="Pfam" id="PF14501">
    <property type="entry name" value="HATPase_c_5"/>
    <property type="match status" value="1"/>
</dbReference>
<dbReference type="Gene3D" id="3.30.565.10">
    <property type="entry name" value="Histidine kinase-like ATPase, C-terminal domain"/>
    <property type="match status" value="1"/>
</dbReference>
<dbReference type="EMBL" id="AMSQ01000017">
    <property type="protein sequence ID" value="EKU46405.1"/>
    <property type="molecule type" value="Genomic_DNA"/>
</dbReference>
<dbReference type="PANTHER" id="PTHR40448:SF1">
    <property type="entry name" value="TWO-COMPONENT SENSOR HISTIDINE KINASE"/>
    <property type="match status" value="1"/>
</dbReference>
<dbReference type="PANTHER" id="PTHR40448">
    <property type="entry name" value="TWO-COMPONENT SENSOR HISTIDINE KINASE"/>
    <property type="match status" value="1"/>
</dbReference>
<dbReference type="InterPro" id="IPR032834">
    <property type="entry name" value="NatK-like_C"/>
</dbReference>
<reference evidence="2 3" key="1">
    <citation type="journal article" date="2013" name="Genome Announc.">
        <title>Genome Sequence of Staphylococcus massiliensis Strain S46, Isolated from the Surface of Healthy Human Skin.</title>
        <authorList>
            <person name="Srivastav R."/>
            <person name="Singh A."/>
            <person name="Jangir P.K."/>
            <person name="Kumari C."/>
            <person name="Muduli S."/>
            <person name="Sharma R."/>
        </authorList>
    </citation>
    <scope>NUCLEOTIDE SEQUENCE [LARGE SCALE GENOMIC DNA]</scope>
    <source>
        <strain evidence="2 3">S46</strain>
    </source>
</reference>
<organism evidence="2 3">
    <name type="scientific">Staphylococcus massiliensis S46</name>
    <dbReference type="NCBI Taxonomy" id="1229783"/>
    <lineage>
        <taxon>Bacteria</taxon>
        <taxon>Bacillati</taxon>
        <taxon>Bacillota</taxon>
        <taxon>Bacilli</taxon>
        <taxon>Bacillales</taxon>
        <taxon>Staphylococcaceae</taxon>
        <taxon>Staphylococcus</taxon>
    </lineage>
</organism>
<proteinExistence type="predicted"/>
<dbReference type="PATRIC" id="fig|1229783.3.peg.1868"/>
<feature type="domain" description="Sensor histidine kinase NatK-like C-terminal" evidence="1">
    <location>
        <begin position="132"/>
        <end position="235"/>
    </location>
</feature>
<dbReference type="eggNOG" id="COG3290">
    <property type="taxonomic scope" value="Bacteria"/>
</dbReference>
<gene>
    <name evidence="2" type="ORF">C273_09362</name>
</gene>
<dbReference type="SUPFAM" id="SSF55874">
    <property type="entry name" value="ATPase domain of HSP90 chaperone/DNA topoisomerase II/histidine kinase"/>
    <property type="match status" value="1"/>
</dbReference>
<evidence type="ECO:0000313" key="2">
    <source>
        <dbReference type="EMBL" id="EKU46405.1"/>
    </source>
</evidence>
<dbReference type="Proteomes" id="UP000009885">
    <property type="component" value="Unassembled WGS sequence"/>
</dbReference>
<dbReference type="GO" id="GO:0042802">
    <property type="term" value="F:identical protein binding"/>
    <property type="evidence" value="ECO:0007669"/>
    <property type="project" value="TreeGrafter"/>
</dbReference>
<dbReference type="AlphaFoldDB" id="K9AY44"/>
<name>K9AY44_9STAP</name>
<accession>K9AY44</accession>
<evidence type="ECO:0000313" key="3">
    <source>
        <dbReference type="Proteomes" id="UP000009885"/>
    </source>
</evidence>
<comment type="caution">
    <text evidence="2">The sequence shown here is derived from an EMBL/GenBank/DDBJ whole genome shotgun (WGS) entry which is preliminary data.</text>
</comment>
<dbReference type="CDD" id="cd16935">
    <property type="entry name" value="HATPase_AgrC-ComD-like"/>
    <property type="match status" value="1"/>
</dbReference>
<evidence type="ECO:0000259" key="1">
    <source>
        <dbReference type="Pfam" id="PF14501"/>
    </source>
</evidence>
<dbReference type="OrthoDB" id="1656061at2"/>
<dbReference type="InterPro" id="IPR036890">
    <property type="entry name" value="HATPase_C_sf"/>
</dbReference>
<keyword evidence="3" id="KW-1185">Reference proteome</keyword>